<accession>A0A0C3QMY7</accession>
<gene>
    <name evidence="1" type="ORF">M407DRAFT_170627</name>
</gene>
<proteinExistence type="predicted"/>
<evidence type="ECO:0000313" key="2">
    <source>
        <dbReference type="Proteomes" id="UP000054248"/>
    </source>
</evidence>
<reference evidence="2" key="2">
    <citation type="submission" date="2015-01" db="EMBL/GenBank/DDBJ databases">
        <title>Evolutionary Origins and Diversification of the Mycorrhizal Mutualists.</title>
        <authorList>
            <consortium name="DOE Joint Genome Institute"/>
            <consortium name="Mycorrhizal Genomics Consortium"/>
            <person name="Kohler A."/>
            <person name="Kuo A."/>
            <person name="Nagy L.G."/>
            <person name="Floudas D."/>
            <person name="Copeland A."/>
            <person name="Barry K.W."/>
            <person name="Cichocki N."/>
            <person name="Veneault-Fourrey C."/>
            <person name="LaButti K."/>
            <person name="Lindquist E.A."/>
            <person name="Lipzen A."/>
            <person name="Lundell T."/>
            <person name="Morin E."/>
            <person name="Murat C."/>
            <person name="Riley R."/>
            <person name="Ohm R."/>
            <person name="Sun H."/>
            <person name="Tunlid A."/>
            <person name="Henrissat B."/>
            <person name="Grigoriev I.V."/>
            <person name="Hibbett D.S."/>
            <person name="Martin F."/>
        </authorList>
    </citation>
    <scope>NUCLEOTIDE SEQUENCE [LARGE SCALE GENOMIC DNA]</scope>
    <source>
        <strain evidence="2">MUT 4182</strain>
    </source>
</reference>
<dbReference type="AlphaFoldDB" id="A0A0C3QMY7"/>
<protein>
    <submittedName>
        <fullName evidence="1">Uncharacterized protein</fullName>
    </submittedName>
</protein>
<dbReference type="Proteomes" id="UP000054248">
    <property type="component" value="Unassembled WGS sequence"/>
</dbReference>
<dbReference type="EMBL" id="KN822984">
    <property type="protein sequence ID" value="KIO29311.1"/>
    <property type="molecule type" value="Genomic_DNA"/>
</dbReference>
<evidence type="ECO:0000313" key="1">
    <source>
        <dbReference type="EMBL" id="KIO29311.1"/>
    </source>
</evidence>
<organism evidence="1 2">
    <name type="scientific">Tulasnella calospora MUT 4182</name>
    <dbReference type="NCBI Taxonomy" id="1051891"/>
    <lineage>
        <taxon>Eukaryota</taxon>
        <taxon>Fungi</taxon>
        <taxon>Dikarya</taxon>
        <taxon>Basidiomycota</taxon>
        <taxon>Agaricomycotina</taxon>
        <taxon>Agaricomycetes</taxon>
        <taxon>Cantharellales</taxon>
        <taxon>Tulasnellaceae</taxon>
        <taxon>Tulasnella</taxon>
    </lineage>
</organism>
<keyword evidence="2" id="KW-1185">Reference proteome</keyword>
<reference evidence="1 2" key="1">
    <citation type="submission" date="2014-04" db="EMBL/GenBank/DDBJ databases">
        <authorList>
            <consortium name="DOE Joint Genome Institute"/>
            <person name="Kuo A."/>
            <person name="Girlanda M."/>
            <person name="Perotto S."/>
            <person name="Kohler A."/>
            <person name="Nagy L.G."/>
            <person name="Floudas D."/>
            <person name="Copeland A."/>
            <person name="Barry K.W."/>
            <person name="Cichocki N."/>
            <person name="Veneault-Fourrey C."/>
            <person name="LaButti K."/>
            <person name="Lindquist E.A."/>
            <person name="Lipzen A."/>
            <person name="Lundell T."/>
            <person name="Morin E."/>
            <person name="Murat C."/>
            <person name="Sun H."/>
            <person name="Tunlid A."/>
            <person name="Henrissat B."/>
            <person name="Grigoriev I.V."/>
            <person name="Hibbett D.S."/>
            <person name="Martin F."/>
            <person name="Nordberg H.P."/>
            <person name="Cantor M.N."/>
            <person name="Hua S.X."/>
        </authorList>
    </citation>
    <scope>NUCLEOTIDE SEQUENCE [LARGE SCALE GENOMIC DNA]</scope>
    <source>
        <strain evidence="1 2">MUT 4182</strain>
    </source>
</reference>
<sequence>MNSSNGLPVPELVWVPYRKEQRAVCPGKFTAKGVTIKGLPTKYLDCLLSLFSVLEIY</sequence>
<dbReference type="HOGENOM" id="CLU_2998192_0_0_1"/>
<name>A0A0C3QMY7_9AGAM</name>